<keyword evidence="2" id="KW-0732">Signal</keyword>
<comment type="caution">
    <text evidence="3">The sequence shown here is derived from an EMBL/GenBank/DDBJ whole genome shotgun (WGS) entry which is preliminary data.</text>
</comment>
<protein>
    <submittedName>
        <fullName evidence="3">Uncharacterized protein</fullName>
    </submittedName>
</protein>
<feature type="region of interest" description="Disordered" evidence="1">
    <location>
        <begin position="26"/>
        <end position="65"/>
    </location>
</feature>
<evidence type="ECO:0000256" key="2">
    <source>
        <dbReference type="SAM" id="SignalP"/>
    </source>
</evidence>
<reference evidence="3 4" key="1">
    <citation type="submission" date="2022-05" db="EMBL/GenBank/DDBJ databases">
        <authorList>
            <consortium name="Genoscope - CEA"/>
            <person name="William W."/>
        </authorList>
    </citation>
    <scope>NUCLEOTIDE SEQUENCE [LARGE SCALE GENOMIC DNA]</scope>
</reference>
<evidence type="ECO:0000313" key="3">
    <source>
        <dbReference type="EMBL" id="CAH3017493.1"/>
    </source>
</evidence>
<proteinExistence type="predicted"/>
<evidence type="ECO:0000313" key="4">
    <source>
        <dbReference type="Proteomes" id="UP001159427"/>
    </source>
</evidence>
<evidence type="ECO:0000256" key="1">
    <source>
        <dbReference type="SAM" id="MobiDB-lite"/>
    </source>
</evidence>
<accession>A0ABN8LK28</accession>
<feature type="signal peptide" evidence="2">
    <location>
        <begin position="1"/>
        <end position="19"/>
    </location>
</feature>
<dbReference type="EMBL" id="CALNXI010000064">
    <property type="protein sequence ID" value="CAH3017493.1"/>
    <property type="molecule type" value="Genomic_DNA"/>
</dbReference>
<sequence length="109" mass="12301">MKLFAVATCLLLLLYCVNSAPRPCRRRRDVNEKASNDKTGDIQKNDETESQSSRDKGQQNADKKQYVPYVPAYNMGDVICEDNQPVQVVQIRDLSITNGVIKKSNIVQL</sequence>
<keyword evidence="4" id="KW-1185">Reference proteome</keyword>
<gene>
    <name evidence="3" type="ORF">PEVE_00038111</name>
</gene>
<feature type="compositionally biased region" description="Basic and acidic residues" evidence="1">
    <location>
        <begin position="29"/>
        <end position="65"/>
    </location>
</feature>
<feature type="chain" id="PRO_5045115447" evidence="2">
    <location>
        <begin position="20"/>
        <end position="109"/>
    </location>
</feature>
<organism evidence="3 4">
    <name type="scientific">Porites evermanni</name>
    <dbReference type="NCBI Taxonomy" id="104178"/>
    <lineage>
        <taxon>Eukaryota</taxon>
        <taxon>Metazoa</taxon>
        <taxon>Cnidaria</taxon>
        <taxon>Anthozoa</taxon>
        <taxon>Hexacorallia</taxon>
        <taxon>Scleractinia</taxon>
        <taxon>Fungiina</taxon>
        <taxon>Poritidae</taxon>
        <taxon>Porites</taxon>
    </lineage>
</organism>
<dbReference type="Proteomes" id="UP001159427">
    <property type="component" value="Unassembled WGS sequence"/>
</dbReference>
<name>A0ABN8LK28_9CNID</name>